<dbReference type="Proteomes" id="UP000789525">
    <property type="component" value="Unassembled WGS sequence"/>
</dbReference>
<evidence type="ECO:0000313" key="2">
    <source>
        <dbReference type="Proteomes" id="UP000789525"/>
    </source>
</evidence>
<feature type="non-terminal residue" evidence="1">
    <location>
        <position position="1"/>
    </location>
</feature>
<feature type="non-terminal residue" evidence="1">
    <location>
        <position position="382"/>
    </location>
</feature>
<gene>
    <name evidence="1" type="ORF">ACOLOM_LOCUS7666</name>
</gene>
<protein>
    <submittedName>
        <fullName evidence="1">16307_t:CDS:1</fullName>
    </submittedName>
</protein>
<accession>A0ACA9N3R3</accession>
<name>A0ACA9N3R3_9GLOM</name>
<dbReference type="EMBL" id="CAJVPT010018177">
    <property type="protein sequence ID" value="CAG8632014.1"/>
    <property type="molecule type" value="Genomic_DNA"/>
</dbReference>
<keyword evidence="2" id="KW-1185">Reference proteome</keyword>
<organism evidence="1 2">
    <name type="scientific">Acaulospora colombiana</name>
    <dbReference type="NCBI Taxonomy" id="27376"/>
    <lineage>
        <taxon>Eukaryota</taxon>
        <taxon>Fungi</taxon>
        <taxon>Fungi incertae sedis</taxon>
        <taxon>Mucoromycota</taxon>
        <taxon>Glomeromycotina</taxon>
        <taxon>Glomeromycetes</taxon>
        <taxon>Diversisporales</taxon>
        <taxon>Acaulosporaceae</taxon>
        <taxon>Acaulospora</taxon>
    </lineage>
</organism>
<evidence type="ECO:0000313" key="1">
    <source>
        <dbReference type="EMBL" id="CAG8632014.1"/>
    </source>
</evidence>
<reference evidence="1" key="1">
    <citation type="submission" date="2021-06" db="EMBL/GenBank/DDBJ databases">
        <authorList>
            <person name="Kallberg Y."/>
            <person name="Tangrot J."/>
            <person name="Rosling A."/>
        </authorList>
    </citation>
    <scope>NUCLEOTIDE SEQUENCE</scope>
    <source>
        <strain evidence="1">CL356</strain>
    </source>
</reference>
<sequence length="382" mass="42679">AGTMSSSQLLPRMKRELGRVHISFVRVICYTELPVKIMRRLSLFIEMLERDAPPGIVCYPADDSFMRFCAQIKGPKDTPYEEGMFKVDVQIPARYPMEPPKMQFVTPIYHPNIDDAGRICLDILKMPPNGSWKPSLNISTTLTSLSLLMAEPNPDDPLLVEIASEYKENRSLFLRKAREATSKYAVDDKKTRNTKGDVESPESILSTNACVIKDTENSESIPPTDVPVLEIHSRDITQECTVDSNDEGASKTPEGALTVDGRISQTILEPFCAQGCNMRDDKGPTVEFGNLDRSEKRKPFGDLTNQKDSLKVNRSKKSLSEIIKKHSSERKPLGDLTNRSTNVTVNQISGTKVRAEKRKLLEDNLQQTCDAASAMNKLPEAD</sequence>
<comment type="caution">
    <text evidence="1">The sequence shown here is derived from an EMBL/GenBank/DDBJ whole genome shotgun (WGS) entry which is preliminary data.</text>
</comment>
<proteinExistence type="predicted"/>